<comment type="caution">
    <text evidence="2">The sequence shown here is derived from an EMBL/GenBank/DDBJ whole genome shotgun (WGS) entry which is preliminary data.</text>
</comment>
<dbReference type="OrthoDB" id="10058719at2759"/>
<evidence type="ECO:0000256" key="1">
    <source>
        <dbReference type="SAM" id="MobiDB-lite"/>
    </source>
</evidence>
<reference evidence="2 3" key="1">
    <citation type="submission" date="2020-08" db="EMBL/GenBank/DDBJ databases">
        <authorList>
            <person name="Hejnol A."/>
        </authorList>
    </citation>
    <scope>NUCLEOTIDE SEQUENCE [LARGE SCALE GENOMIC DNA]</scope>
</reference>
<dbReference type="EMBL" id="CAJFCJ010000023">
    <property type="protein sequence ID" value="CAD5124800.1"/>
    <property type="molecule type" value="Genomic_DNA"/>
</dbReference>
<feature type="region of interest" description="Disordered" evidence="1">
    <location>
        <begin position="1"/>
        <end position="122"/>
    </location>
</feature>
<name>A0A7I8W9I9_9ANNE</name>
<keyword evidence="3" id="KW-1185">Reference proteome</keyword>
<dbReference type="Proteomes" id="UP000549394">
    <property type="component" value="Unassembled WGS sequence"/>
</dbReference>
<dbReference type="AlphaFoldDB" id="A0A7I8W9I9"/>
<evidence type="ECO:0000313" key="3">
    <source>
        <dbReference type="Proteomes" id="UP000549394"/>
    </source>
</evidence>
<gene>
    <name evidence="2" type="ORF">DGYR_LOCUS12286</name>
</gene>
<feature type="compositionally biased region" description="Basic and acidic residues" evidence="1">
    <location>
        <begin position="67"/>
        <end position="81"/>
    </location>
</feature>
<proteinExistence type="predicted"/>
<organism evidence="2 3">
    <name type="scientific">Dimorphilus gyrociliatus</name>
    <dbReference type="NCBI Taxonomy" id="2664684"/>
    <lineage>
        <taxon>Eukaryota</taxon>
        <taxon>Metazoa</taxon>
        <taxon>Spiralia</taxon>
        <taxon>Lophotrochozoa</taxon>
        <taxon>Annelida</taxon>
        <taxon>Polychaeta</taxon>
        <taxon>Polychaeta incertae sedis</taxon>
        <taxon>Dinophilidae</taxon>
        <taxon>Dimorphilus</taxon>
    </lineage>
</organism>
<feature type="region of interest" description="Disordered" evidence="1">
    <location>
        <begin position="154"/>
        <end position="178"/>
    </location>
</feature>
<protein>
    <submittedName>
        <fullName evidence="2">DgyrCDS13063</fullName>
    </submittedName>
</protein>
<evidence type="ECO:0000313" key="2">
    <source>
        <dbReference type="EMBL" id="CAD5124800.1"/>
    </source>
</evidence>
<feature type="compositionally biased region" description="Polar residues" evidence="1">
    <location>
        <begin position="1"/>
        <end position="16"/>
    </location>
</feature>
<accession>A0A7I8W9I9</accession>
<feature type="compositionally biased region" description="Basic residues" evidence="1">
    <location>
        <begin position="82"/>
        <end position="91"/>
    </location>
</feature>
<feature type="compositionally biased region" description="Polar residues" evidence="1">
    <location>
        <begin position="26"/>
        <end position="38"/>
    </location>
</feature>
<feature type="compositionally biased region" description="Polar residues" evidence="1">
    <location>
        <begin position="51"/>
        <end position="60"/>
    </location>
</feature>
<sequence>MSSSSKRTNSGPLVTTSDEEELDSPRINNNSDSSSTFSPLPLQDHDYESLGSPNSSTASGPTYVRKPGFEHHAHEFQEKKPITVRRNKLMRFHASQQPAPGLRKQPAPPKLCKPRHKEPKPLPMRLRAFPQSFWQQPNRPSHVSPAVNYPILPPLGTKDSDEEVRPVTPPSKMAPKGERKISVANPDLLNKLFESVEKGQNVVVAPARRGRPRKVLSCSNKTLVTGEDPYLLDAVTDKLFPQLNLDNKNASAALQLITLREGDKSITLPSLSIEQNYPQMLSELVANI</sequence>